<dbReference type="VEuPathDB" id="TriTrypDB:LdBPK_090280.1"/>
<dbReference type="PROSITE" id="PS50839">
    <property type="entry name" value="CHASE"/>
    <property type="match status" value="1"/>
</dbReference>
<feature type="compositionally biased region" description="Low complexity" evidence="1">
    <location>
        <begin position="896"/>
        <end position="907"/>
    </location>
</feature>
<dbReference type="Proteomes" id="UP000601710">
    <property type="component" value="Chromosome 9"/>
</dbReference>
<keyword evidence="2" id="KW-0812">Transmembrane</keyword>
<dbReference type="VEuPathDB" id="TriTrypDB:LdCL_090008500"/>
<name>A0A6J8F4X3_LEIDO</name>
<dbReference type="EMBL" id="LR812629">
    <property type="protein sequence ID" value="CAC5427821.1"/>
    <property type="molecule type" value="Genomic_DNA"/>
</dbReference>
<gene>
    <name evidence="4" type="ORF">LDHU3_09.0450</name>
</gene>
<feature type="region of interest" description="Disordered" evidence="1">
    <location>
        <begin position="686"/>
        <end position="753"/>
    </location>
</feature>
<keyword evidence="2" id="KW-0472">Membrane</keyword>
<feature type="domain" description="CHASE" evidence="3">
    <location>
        <begin position="220"/>
        <end position="347"/>
    </location>
</feature>
<dbReference type="InterPro" id="IPR006189">
    <property type="entry name" value="CHASE_dom"/>
</dbReference>
<accession>A0A6J8F4X3</accession>
<protein>
    <submittedName>
        <fullName evidence="4">Hypothetical_protein_conserved</fullName>
    </submittedName>
</protein>
<evidence type="ECO:0000256" key="1">
    <source>
        <dbReference type="SAM" id="MobiDB-lite"/>
    </source>
</evidence>
<dbReference type="VEuPathDB" id="TriTrypDB:LDHU3_09.0450"/>
<feature type="transmembrane region" description="Helical" evidence="2">
    <location>
        <begin position="394"/>
        <end position="418"/>
    </location>
</feature>
<proteinExistence type="predicted"/>
<feature type="region of interest" description="Disordered" evidence="1">
    <location>
        <begin position="896"/>
        <end position="919"/>
    </location>
</feature>
<feature type="transmembrane region" description="Helical" evidence="2">
    <location>
        <begin position="98"/>
        <end position="123"/>
    </location>
</feature>
<reference evidence="4" key="1">
    <citation type="submission" date="2020-06" db="EMBL/GenBank/DDBJ databases">
        <authorList>
            <person name="Camacho E."/>
            <person name="Gonzalez-de la Fuente S."/>
            <person name="Rastrojo A."/>
            <person name="Peiro-Pastor R."/>
            <person name="Solana JC."/>
            <person name="Tabera L."/>
            <person name="Gamarro F."/>
            <person name="Carrasco-Ramiro F."/>
            <person name="Requena JM."/>
            <person name="Aguado B."/>
        </authorList>
    </citation>
    <scope>NUCLEOTIDE SEQUENCE</scope>
</reference>
<keyword evidence="2" id="KW-1133">Transmembrane helix</keyword>
<feature type="compositionally biased region" description="Polar residues" evidence="1">
    <location>
        <begin position="240"/>
        <end position="252"/>
    </location>
</feature>
<feature type="region of interest" description="Disordered" evidence="1">
    <location>
        <begin position="230"/>
        <end position="252"/>
    </location>
</feature>
<feature type="region of interest" description="Disordered" evidence="1">
    <location>
        <begin position="1"/>
        <end position="20"/>
    </location>
</feature>
<dbReference type="AlphaFoldDB" id="A0A6J8F4X3"/>
<evidence type="ECO:0000313" key="4">
    <source>
        <dbReference type="EMBL" id="CAC5427821.1"/>
    </source>
</evidence>
<feature type="compositionally biased region" description="Low complexity" evidence="1">
    <location>
        <begin position="699"/>
        <end position="730"/>
    </location>
</feature>
<organism evidence="4 5">
    <name type="scientific">Leishmania donovani</name>
    <dbReference type="NCBI Taxonomy" id="5661"/>
    <lineage>
        <taxon>Eukaryota</taxon>
        <taxon>Discoba</taxon>
        <taxon>Euglenozoa</taxon>
        <taxon>Kinetoplastea</taxon>
        <taxon>Metakinetoplastina</taxon>
        <taxon>Trypanosomatida</taxon>
        <taxon>Trypanosomatidae</taxon>
        <taxon>Leishmaniinae</taxon>
        <taxon>Leishmania</taxon>
    </lineage>
</organism>
<dbReference type="GO" id="GO:0003824">
    <property type="term" value="F:catalytic activity"/>
    <property type="evidence" value="ECO:0007669"/>
    <property type="project" value="UniProtKB-ARBA"/>
</dbReference>
<sequence length="919" mass="99003">MVVTRHHAPTQQEPRASMLTGAGAYGGGGGALSGNHEGHGASAQEMVVVSPNSQEVAELPSECASRQGHCSVVLPYRQPSPETQRFIATWQGALPKNFYIITACVLGCALTIFIGILVPMLVIRRSANIHNAVVRAKEYDAVSAWASVLRDVMIEGFAATRALAGYSISTFPPLQTPTNASDSIPSDKITAYLKRFPRFASLIASKKPAVAIQAICPGGVIAMTHPHDPDTVGRDLMSPSDPTNRYKPSTRETAQSGRYAIVGPRRTTIASLKQIWVIFTRAPLYRNTSKGVIPSQETFWGFVLLVVNVTGALDVMDLDKLAKDHNLDYVLYDTSTESGDTHVIASSLPSGAMQPDYEEFVAESTVTDVLAPHSSLHIAVRSRETYVSLTPTNIILIVLWTLFGSLLLLGISIAAVLWCTATYDAAAHAPKMAPFAMLTIGPCRGEELWDLATDQMAEVTEKLDQVLVRQMERHRAYQIQQVHPLTTSYVTRSVAAAVQMAFSTIEELQRHPIDGPLRAVLGDEVRLLLCYAVHWCTDAAVRVESLEGTYRYEGCDVVFGGRMWAFAAPSVVTASEAVVQTLPCFGLSGVVTRAYQTVDVMRTTRASYTDGSEAGSSDASSTIGGGGSATLYLLVHAAKQDLVAGAEATAAAAAAGAMVPQLMVGNAPAPSLYCGLITRGNSPSLEAGRASVPSLQDVSARSPEIESSASSAWSSAASTKGSSRATNASQRRGRAAAERSARTRNPLSRGDLDTEQQALVRKQALAKHNAASTPEQHRLVLIEADAVTRALLQPLIPRALDVALRVAFDYQSITLDVRYAEVRVLVYYFYSSYKILFRPLAAPERHNIFRRLVTAFGVPQQGILEHLAARGAVQWLSQVRKINGFMHRQGSLECSSQTESSSVTPSPCNSLPGAQRLRL</sequence>
<dbReference type="SMART" id="SM01079">
    <property type="entry name" value="CHASE"/>
    <property type="match status" value="1"/>
</dbReference>
<evidence type="ECO:0000256" key="2">
    <source>
        <dbReference type="SAM" id="Phobius"/>
    </source>
</evidence>
<evidence type="ECO:0000259" key="3">
    <source>
        <dbReference type="PROSITE" id="PS50839"/>
    </source>
</evidence>
<evidence type="ECO:0000313" key="5">
    <source>
        <dbReference type="Proteomes" id="UP000601710"/>
    </source>
</evidence>